<dbReference type="GeneID" id="96290644"/>
<keyword evidence="2" id="KW-1185">Reference proteome</keyword>
<proteinExistence type="predicted"/>
<organism evidence="1 2">
    <name type="scientific">Streptomyces xanthochromogenes</name>
    <dbReference type="NCBI Taxonomy" id="67384"/>
    <lineage>
        <taxon>Bacteria</taxon>
        <taxon>Bacillati</taxon>
        <taxon>Actinomycetota</taxon>
        <taxon>Actinomycetes</taxon>
        <taxon>Kitasatosporales</taxon>
        <taxon>Streptomycetaceae</taxon>
        <taxon>Streptomyces</taxon>
    </lineage>
</organism>
<sequence length="237" mass="25140">MAAIPTDLLDRIRALERQVRALMGSANTRPAMDRISGGNVVISDGGQLAVRNRDEQKGAELLYIGQVSPARPGGEEQQGFFVRRDDGSKALTVHADAPDLQPNQSVKVFDRKGNALFADDLGGEGLARPYIPYPLPTPEDTGHWESTSATEWTTLYNGNAIAQHPSLYCLVAATGGGEVRLLVNGVQVGPSAAGTLEFTAPIGAPYDSPVTFLVQARAVEPGATVRCSPRALYGVKS</sequence>
<gene>
    <name evidence="1" type="ORF">GCM10010326_26720</name>
</gene>
<dbReference type="Proteomes" id="UP000600946">
    <property type="component" value="Unassembled WGS sequence"/>
</dbReference>
<name>A0ABQ3A3X9_9ACTN</name>
<dbReference type="EMBL" id="BMUU01000004">
    <property type="protein sequence ID" value="GGY31599.1"/>
    <property type="molecule type" value="Genomic_DNA"/>
</dbReference>
<dbReference type="RefSeq" id="WP_167157668.1">
    <property type="nucleotide sequence ID" value="NZ_BMUU01000004.1"/>
</dbReference>
<evidence type="ECO:0000313" key="2">
    <source>
        <dbReference type="Proteomes" id="UP000600946"/>
    </source>
</evidence>
<protein>
    <submittedName>
        <fullName evidence="1">Uncharacterized protein</fullName>
    </submittedName>
</protein>
<accession>A0ABQ3A3X9</accession>
<reference evidence="2" key="1">
    <citation type="journal article" date="2019" name="Int. J. Syst. Evol. Microbiol.">
        <title>The Global Catalogue of Microorganisms (GCM) 10K type strain sequencing project: providing services to taxonomists for standard genome sequencing and annotation.</title>
        <authorList>
            <consortium name="The Broad Institute Genomics Platform"/>
            <consortium name="The Broad Institute Genome Sequencing Center for Infectious Disease"/>
            <person name="Wu L."/>
            <person name="Ma J."/>
        </authorList>
    </citation>
    <scope>NUCLEOTIDE SEQUENCE [LARGE SCALE GENOMIC DNA]</scope>
    <source>
        <strain evidence="2">JCM 4594</strain>
    </source>
</reference>
<evidence type="ECO:0000313" key="1">
    <source>
        <dbReference type="EMBL" id="GGY31599.1"/>
    </source>
</evidence>
<comment type="caution">
    <text evidence="1">The sequence shown here is derived from an EMBL/GenBank/DDBJ whole genome shotgun (WGS) entry which is preliminary data.</text>
</comment>